<keyword evidence="2" id="KW-0472">Membrane</keyword>
<feature type="transmembrane region" description="Helical" evidence="2">
    <location>
        <begin position="228"/>
        <end position="252"/>
    </location>
</feature>
<feature type="transmembrane region" description="Helical" evidence="2">
    <location>
        <begin position="307"/>
        <end position="333"/>
    </location>
</feature>
<dbReference type="Gene3D" id="1.20.120.550">
    <property type="entry name" value="Membrane associated eicosanoid/glutathione metabolism-like domain"/>
    <property type="match status" value="1"/>
</dbReference>
<dbReference type="PANTHER" id="PTHR31004:SF3">
    <property type="entry name" value="TRANSMEMBRANE PROTEIN 79"/>
    <property type="match status" value="1"/>
</dbReference>
<feature type="region of interest" description="Disordered" evidence="1">
    <location>
        <begin position="139"/>
        <end position="166"/>
    </location>
</feature>
<reference evidence="3 4" key="1">
    <citation type="submission" date="2019-01" db="EMBL/GenBank/DDBJ databases">
        <title>A chromosome-scale genome assembly of the yellow perch, Perca flavescens.</title>
        <authorList>
            <person name="Feron R."/>
            <person name="Morvezen R."/>
            <person name="Bestin A."/>
            <person name="Haffray P."/>
            <person name="Klopp C."/>
            <person name="Zahm M."/>
            <person name="Cabau C."/>
            <person name="Roques C."/>
            <person name="Donnadieu C."/>
            <person name="Bouchez O."/>
            <person name="Christie M."/>
            <person name="Larson W."/>
            <person name="Guiguen Y."/>
        </authorList>
    </citation>
    <scope>NUCLEOTIDE SEQUENCE [LARGE SCALE GENOMIC DNA]</scope>
    <source>
        <strain evidence="3">YP-PL-M2</strain>
        <tissue evidence="3">Blood</tissue>
    </source>
</reference>
<sequence length="436" mass="47324">MSTSGLQATKRQNVKELDSMKESISDIINQLQDIDPTRLSFSPFLDLDTQISLAPVSDSPESSVEELHSSSHSVSGSQRSLEPPPATNQPRSSAPCHQQPGDDLPDEPRVDQTEEGVLDQTLSSPITTAHNLDAATENCISFPSPASQGDMSNGTDTPRWSPESTNLDCTVDEGRPLIGPLPESVELTVWSSVGRGETCEAAEEASDRGRCCCRCCQCKCCQSGRVPAFFSVLASLLCAAGILYALYFYVPIKPPDCPDVASRIVFTFCCCVVAAVPILLAMLMGAVCQFCTGSFSLQESFPRRWALQQLFVTASLEQLLLYVLNLVVMAALLPQDQLKLVPILVAMFLFGRLVYWISLNTCSSWRGFGSGLTVFPLLAMVALNLFLVYTLNLKEPLFGSQDVLYNQVTPSSWSGETSQSPSGKPDILPTDILDAQ</sequence>
<gene>
    <name evidence="3" type="ORF">EPR50_G00100600</name>
</gene>
<dbReference type="Proteomes" id="UP000295070">
    <property type="component" value="Chromosome 9"/>
</dbReference>
<evidence type="ECO:0000313" key="3">
    <source>
        <dbReference type="EMBL" id="TDH08729.1"/>
    </source>
</evidence>
<feature type="transmembrane region" description="Helical" evidence="2">
    <location>
        <begin position="370"/>
        <end position="391"/>
    </location>
</feature>
<dbReference type="EMBL" id="SCKG01000009">
    <property type="protein sequence ID" value="TDH08729.1"/>
    <property type="molecule type" value="Genomic_DNA"/>
</dbReference>
<dbReference type="GO" id="GO:0045055">
    <property type="term" value="P:regulated exocytosis"/>
    <property type="evidence" value="ECO:0007669"/>
    <property type="project" value="TreeGrafter"/>
</dbReference>
<evidence type="ECO:0008006" key="5">
    <source>
        <dbReference type="Google" id="ProtNLM"/>
    </source>
</evidence>
<evidence type="ECO:0000256" key="1">
    <source>
        <dbReference type="SAM" id="MobiDB-lite"/>
    </source>
</evidence>
<keyword evidence="2" id="KW-1133">Transmembrane helix</keyword>
<dbReference type="GO" id="GO:0005765">
    <property type="term" value="C:lysosomal membrane"/>
    <property type="evidence" value="ECO:0007669"/>
    <property type="project" value="TreeGrafter"/>
</dbReference>
<keyword evidence="2" id="KW-0812">Transmembrane</keyword>
<dbReference type="InterPro" id="IPR023352">
    <property type="entry name" value="MAPEG-like_dom_sf"/>
</dbReference>
<protein>
    <recommendedName>
        <fullName evidence="5">Transmembrane protein 79</fullName>
    </recommendedName>
</protein>
<evidence type="ECO:0000256" key="2">
    <source>
        <dbReference type="SAM" id="Phobius"/>
    </source>
</evidence>
<comment type="caution">
    <text evidence="3">The sequence shown here is derived from an EMBL/GenBank/DDBJ whole genome shotgun (WGS) entry which is preliminary data.</text>
</comment>
<dbReference type="GO" id="GO:0032588">
    <property type="term" value="C:trans-Golgi network membrane"/>
    <property type="evidence" value="ECO:0007669"/>
    <property type="project" value="TreeGrafter"/>
</dbReference>
<feature type="transmembrane region" description="Helical" evidence="2">
    <location>
        <begin position="340"/>
        <end position="358"/>
    </location>
</feature>
<organism evidence="3 4">
    <name type="scientific">Perca flavescens</name>
    <name type="common">American yellow perch</name>
    <name type="synonym">Morone flavescens</name>
    <dbReference type="NCBI Taxonomy" id="8167"/>
    <lineage>
        <taxon>Eukaryota</taxon>
        <taxon>Metazoa</taxon>
        <taxon>Chordata</taxon>
        <taxon>Craniata</taxon>
        <taxon>Vertebrata</taxon>
        <taxon>Euteleostomi</taxon>
        <taxon>Actinopterygii</taxon>
        <taxon>Neopterygii</taxon>
        <taxon>Teleostei</taxon>
        <taxon>Neoteleostei</taxon>
        <taxon>Acanthomorphata</taxon>
        <taxon>Eupercaria</taxon>
        <taxon>Perciformes</taxon>
        <taxon>Percoidei</taxon>
        <taxon>Percidae</taxon>
        <taxon>Percinae</taxon>
        <taxon>Perca</taxon>
    </lineage>
</organism>
<feature type="region of interest" description="Disordered" evidence="1">
    <location>
        <begin position="55"/>
        <end position="124"/>
    </location>
</feature>
<name>A0A484D0B6_PERFV</name>
<keyword evidence="4" id="KW-1185">Reference proteome</keyword>
<accession>A0A484D0B6</accession>
<feature type="compositionally biased region" description="Low complexity" evidence="1">
    <location>
        <begin position="70"/>
        <end position="81"/>
    </location>
</feature>
<proteinExistence type="predicted"/>
<feature type="transmembrane region" description="Helical" evidence="2">
    <location>
        <begin position="264"/>
        <end position="287"/>
    </location>
</feature>
<evidence type="ECO:0000313" key="4">
    <source>
        <dbReference type="Proteomes" id="UP000295070"/>
    </source>
</evidence>
<dbReference type="PANTHER" id="PTHR31004">
    <property type="entry name" value="TRANSMEMBRANE PROTEIN 79"/>
    <property type="match status" value="1"/>
</dbReference>
<dbReference type="AlphaFoldDB" id="A0A484D0B6"/>